<dbReference type="GO" id="GO:0005737">
    <property type="term" value="C:cytoplasm"/>
    <property type="evidence" value="ECO:0007669"/>
    <property type="project" value="UniProtKB-SubCell"/>
</dbReference>
<comment type="similarity">
    <text evidence="1 2">Belongs to the DTD family.</text>
</comment>
<evidence type="ECO:0000313" key="3">
    <source>
        <dbReference type="EMBL" id="MST96728.1"/>
    </source>
</evidence>
<dbReference type="NCBIfam" id="TIGR00256">
    <property type="entry name" value="D-aminoacyl-tRNA deacylase"/>
    <property type="match status" value="1"/>
</dbReference>
<dbReference type="Proteomes" id="UP000435649">
    <property type="component" value="Unassembled WGS sequence"/>
</dbReference>
<comment type="caution">
    <text evidence="3">The sequence shown here is derived from an EMBL/GenBank/DDBJ whole genome shotgun (WGS) entry which is preliminary data.</text>
</comment>
<dbReference type="AlphaFoldDB" id="A0A844G2E8"/>
<proteinExistence type="inferred from homology"/>
<dbReference type="PANTHER" id="PTHR10472">
    <property type="entry name" value="D-TYROSYL-TRNA TYR DEACYLASE"/>
    <property type="match status" value="1"/>
</dbReference>
<comment type="function">
    <text evidence="2">An aminoacyl-tRNA editing enzyme that deacylates mischarged D-aminoacyl-tRNAs. Also deacylates mischarged glycyl-tRNA(Ala), protecting cells against glycine mischarging by AlaRS. Acts via tRNA-based rather than protein-based catalysis; rejects L-amino acids rather than detecting D-amino acids in the active site. By recycling D-aminoacyl-tRNA to D-amino acids and free tRNA molecules, this enzyme counteracts the toxicity associated with the formation of D-aminoacyl-tRNA entities in vivo and helps enforce protein L-homochirality.</text>
</comment>
<dbReference type="SUPFAM" id="SSF69500">
    <property type="entry name" value="DTD-like"/>
    <property type="match status" value="1"/>
</dbReference>
<comment type="subunit">
    <text evidence="2">Homodimer.</text>
</comment>
<keyword evidence="2" id="KW-0694">RNA-binding</keyword>
<comment type="catalytic activity">
    <reaction evidence="2">
        <text>a D-aminoacyl-tRNA + H2O = a tRNA + a D-alpha-amino acid + H(+)</text>
        <dbReference type="Rhea" id="RHEA:13953"/>
        <dbReference type="Rhea" id="RHEA-COMP:10123"/>
        <dbReference type="Rhea" id="RHEA-COMP:10124"/>
        <dbReference type="ChEBI" id="CHEBI:15377"/>
        <dbReference type="ChEBI" id="CHEBI:15378"/>
        <dbReference type="ChEBI" id="CHEBI:59871"/>
        <dbReference type="ChEBI" id="CHEBI:78442"/>
        <dbReference type="ChEBI" id="CHEBI:79333"/>
        <dbReference type="EC" id="3.1.1.96"/>
    </reaction>
</comment>
<dbReference type="EMBL" id="VUNS01000005">
    <property type="protein sequence ID" value="MST96728.1"/>
    <property type="molecule type" value="Genomic_DNA"/>
</dbReference>
<dbReference type="Gene3D" id="3.50.80.10">
    <property type="entry name" value="D-tyrosyl-tRNA(Tyr) deacylase"/>
    <property type="match status" value="1"/>
</dbReference>
<comment type="catalytic activity">
    <reaction evidence="2">
        <text>glycyl-tRNA(Ala) + H2O = tRNA(Ala) + glycine + H(+)</text>
        <dbReference type="Rhea" id="RHEA:53744"/>
        <dbReference type="Rhea" id="RHEA-COMP:9657"/>
        <dbReference type="Rhea" id="RHEA-COMP:13640"/>
        <dbReference type="ChEBI" id="CHEBI:15377"/>
        <dbReference type="ChEBI" id="CHEBI:15378"/>
        <dbReference type="ChEBI" id="CHEBI:57305"/>
        <dbReference type="ChEBI" id="CHEBI:78442"/>
        <dbReference type="ChEBI" id="CHEBI:78522"/>
    </reaction>
</comment>
<gene>
    <name evidence="2" type="primary">dtd</name>
    <name evidence="3" type="ORF">FYJ85_06680</name>
</gene>
<sequence>MRALVQRAAAGSVDVAGERIGEIGKGLVILLGVTHSDTEKDAAFLAEKCMNLRIFEDDAGKMNRSLLDVGGEALIISQFTLYGDASHGRRPSFTEAARPEVAIPLYEKFVELCRGYGVRVATGRFGAEMLVSIRNDGPVTILAESR</sequence>
<comment type="subcellular location">
    <subcellularLocation>
        <location evidence="2">Cytoplasm</location>
    </subcellularLocation>
</comment>
<dbReference type="PANTHER" id="PTHR10472:SF5">
    <property type="entry name" value="D-AMINOACYL-TRNA DEACYLASE 1"/>
    <property type="match status" value="1"/>
</dbReference>
<evidence type="ECO:0000313" key="4">
    <source>
        <dbReference type="Proteomes" id="UP000435649"/>
    </source>
</evidence>
<evidence type="ECO:0000256" key="1">
    <source>
        <dbReference type="ARBA" id="ARBA00009673"/>
    </source>
</evidence>
<dbReference type="Pfam" id="PF02580">
    <property type="entry name" value="Tyr_Deacylase"/>
    <property type="match status" value="1"/>
</dbReference>
<accession>A0A844G2E8</accession>
<reference evidence="3 4" key="1">
    <citation type="submission" date="2019-08" db="EMBL/GenBank/DDBJ databases">
        <title>In-depth cultivation of the pig gut microbiome towards novel bacterial diversity and tailored functional studies.</title>
        <authorList>
            <person name="Wylensek D."/>
            <person name="Hitch T.C.A."/>
            <person name="Clavel T."/>
        </authorList>
    </citation>
    <scope>NUCLEOTIDE SEQUENCE [LARGE SCALE GENOMIC DNA]</scope>
    <source>
        <strain evidence="3 4">BBE-744-WT-12</strain>
    </source>
</reference>
<feature type="short sequence motif" description="Gly-cisPro motif, important for rejection of L-amino acids" evidence="2">
    <location>
        <begin position="137"/>
        <end position="138"/>
    </location>
</feature>
<keyword evidence="2" id="KW-0820">tRNA-binding</keyword>
<dbReference type="RefSeq" id="WP_106052352.1">
    <property type="nucleotide sequence ID" value="NZ_CALXOB010000044.1"/>
</dbReference>
<keyword evidence="2 3" id="KW-0378">Hydrolase</keyword>
<dbReference type="CDD" id="cd00563">
    <property type="entry name" value="Dtyr_deacylase"/>
    <property type="match status" value="1"/>
</dbReference>
<dbReference type="InterPro" id="IPR023509">
    <property type="entry name" value="DTD-like_sf"/>
</dbReference>
<name>A0A844G2E8_9BACT</name>
<dbReference type="GO" id="GO:0000049">
    <property type="term" value="F:tRNA binding"/>
    <property type="evidence" value="ECO:0007669"/>
    <property type="project" value="UniProtKB-UniRule"/>
</dbReference>
<dbReference type="GO" id="GO:0043908">
    <property type="term" value="F:Ser(Gly)-tRNA(Ala) hydrolase activity"/>
    <property type="evidence" value="ECO:0007669"/>
    <property type="project" value="UniProtKB-UniRule"/>
</dbReference>
<dbReference type="EC" id="3.1.1.96" evidence="2"/>
<protein>
    <recommendedName>
        <fullName evidence="2">D-aminoacyl-tRNA deacylase</fullName>
        <shortName evidence="2">DTD</shortName>
        <ecNumber evidence="2">3.1.1.96</ecNumber>
    </recommendedName>
    <alternativeName>
        <fullName evidence="2">Gly-tRNA(Ala) deacylase</fullName>
        <ecNumber evidence="2">3.1.1.-</ecNumber>
    </alternativeName>
</protein>
<organism evidence="3 4">
    <name type="scientific">Victivallis lenta</name>
    <dbReference type="NCBI Taxonomy" id="2606640"/>
    <lineage>
        <taxon>Bacteria</taxon>
        <taxon>Pseudomonadati</taxon>
        <taxon>Lentisphaerota</taxon>
        <taxon>Lentisphaeria</taxon>
        <taxon>Victivallales</taxon>
        <taxon>Victivallaceae</taxon>
        <taxon>Victivallis</taxon>
    </lineage>
</organism>
<dbReference type="FunFam" id="3.50.80.10:FF:000001">
    <property type="entry name" value="D-aminoacyl-tRNA deacylase"/>
    <property type="match status" value="1"/>
</dbReference>
<keyword evidence="4" id="KW-1185">Reference proteome</keyword>
<dbReference type="GO" id="GO:0106026">
    <property type="term" value="F:Gly-tRNA(Ala) deacylase activity"/>
    <property type="evidence" value="ECO:0007669"/>
    <property type="project" value="UniProtKB-UniRule"/>
</dbReference>
<dbReference type="EC" id="3.1.1.-" evidence="2"/>
<comment type="domain">
    <text evidence="2">A Gly-cisPro motif from one monomer fits into the active site of the other monomer to allow specific chiral rejection of L-amino acids.</text>
</comment>
<evidence type="ECO:0000256" key="2">
    <source>
        <dbReference type="HAMAP-Rule" id="MF_00518"/>
    </source>
</evidence>
<dbReference type="GO" id="GO:0019478">
    <property type="term" value="P:D-amino acid catabolic process"/>
    <property type="evidence" value="ECO:0007669"/>
    <property type="project" value="UniProtKB-UniRule"/>
</dbReference>
<dbReference type="HAMAP" id="MF_00518">
    <property type="entry name" value="Deacylase_Dtd"/>
    <property type="match status" value="1"/>
</dbReference>
<dbReference type="GO" id="GO:0051500">
    <property type="term" value="F:D-tyrosyl-tRNA(Tyr) deacylase activity"/>
    <property type="evidence" value="ECO:0007669"/>
    <property type="project" value="TreeGrafter"/>
</dbReference>
<dbReference type="InterPro" id="IPR003732">
    <property type="entry name" value="Daa-tRNA_deacyls_DTD"/>
</dbReference>
<keyword evidence="2" id="KW-0963">Cytoplasm</keyword>